<accession>A0A9P5UAD8</accession>
<evidence type="ECO:0000313" key="2">
    <source>
        <dbReference type="EMBL" id="KAF9071927.1"/>
    </source>
</evidence>
<keyword evidence="1" id="KW-0732">Signal</keyword>
<dbReference type="EMBL" id="JADNRY010000028">
    <property type="protein sequence ID" value="KAF9071927.1"/>
    <property type="molecule type" value="Genomic_DNA"/>
</dbReference>
<evidence type="ECO:0000256" key="1">
    <source>
        <dbReference type="SAM" id="SignalP"/>
    </source>
</evidence>
<dbReference type="AlphaFoldDB" id="A0A9P5UAD8"/>
<feature type="signal peptide" evidence="1">
    <location>
        <begin position="1"/>
        <end position="25"/>
    </location>
</feature>
<name>A0A9P5UAD8_9AGAR</name>
<comment type="caution">
    <text evidence="2">The sequence shown here is derived from an EMBL/GenBank/DDBJ whole genome shotgun (WGS) entry which is preliminary data.</text>
</comment>
<reference evidence="2" key="1">
    <citation type="submission" date="2020-11" db="EMBL/GenBank/DDBJ databases">
        <authorList>
            <consortium name="DOE Joint Genome Institute"/>
            <person name="Ahrendt S."/>
            <person name="Riley R."/>
            <person name="Andreopoulos W."/>
            <person name="Labutti K."/>
            <person name="Pangilinan J."/>
            <person name="Ruiz-Duenas F.J."/>
            <person name="Barrasa J.M."/>
            <person name="Sanchez-Garcia M."/>
            <person name="Camarero S."/>
            <person name="Miyauchi S."/>
            <person name="Serrano A."/>
            <person name="Linde D."/>
            <person name="Babiker R."/>
            <person name="Drula E."/>
            <person name="Ayuso-Fernandez I."/>
            <person name="Pacheco R."/>
            <person name="Padilla G."/>
            <person name="Ferreira P."/>
            <person name="Barriuso J."/>
            <person name="Kellner H."/>
            <person name="Castanera R."/>
            <person name="Alfaro M."/>
            <person name="Ramirez L."/>
            <person name="Pisabarro A.G."/>
            <person name="Kuo A."/>
            <person name="Tritt A."/>
            <person name="Lipzen A."/>
            <person name="He G."/>
            <person name="Yan M."/>
            <person name="Ng V."/>
            <person name="Cullen D."/>
            <person name="Martin F."/>
            <person name="Rosso M.-N."/>
            <person name="Henrissat B."/>
            <person name="Hibbett D."/>
            <person name="Martinez A.T."/>
            <person name="Grigoriev I.V."/>
        </authorList>
    </citation>
    <scope>NUCLEOTIDE SEQUENCE</scope>
    <source>
        <strain evidence="2">AH 40177</strain>
    </source>
</reference>
<sequence>MRTTAFPSLLLCAVIAVATFTSILAAPAGADTYDYTQPVEIECDTANGMKHTFRGTNSPWGRGQQLAYFIKALPSNCQIEIIRADPAATAGIAKQYRMNKAQLGATITPPWGAFNRLRLFCYEMNVGGRVVRRSRYAQILVLYIEVATLDTQSSSPLSIS</sequence>
<gene>
    <name evidence="2" type="ORF">BDP27DRAFT_1361373</name>
</gene>
<dbReference type="Proteomes" id="UP000772434">
    <property type="component" value="Unassembled WGS sequence"/>
</dbReference>
<protein>
    <submittedName>
        <fullName evidence="2">Uncharacterized protein</fullName>
    </submittedName>
</protein>
<evidence type="ECO:0000313" key="3">
    <source>
        <dbReference type="Proteomes" id="UP000772434"/>
    </source>
</evidence>
<proteinExistence type="predicted"/>
<keyword evidence="3" id="KW-1185">Reference proteome</keyword>
<feature type="chain" id="PRO_5040289370" evidence="1">
    <location>
        <begin position="26"/>
        <end position="160"/>
    </location>
</feature>
<organism evidence="2 3">
    <name type="scientific">Rhodocollybia butyracea</name>
    <dbReference type="NCBI Taxonomy" id="206335"/>
    <lineage>
        <taxon>Eukaryota</taxon>
        <taxon>Fungi</taxon>
        <taxon>Dikarya</taxon>
        <taxon>Basidiomycota</taxon>
        <taxon>Agaricomycotina</taxon>
        <taxon>Agaricomycetes</taxon>
        <taxon>Agaricomycetidae</taxon>
        <taxon>Agaricales</taxon>
        <taxon>Marasmiineae</taxon>
        <taxon>Omphalotaceae</taxon>
        <taxon>Rhodocollybia</taxon>
    </lineage>
</organism>